<keyword evidence="3 11" id="KW-0812">Transmembrane</keyword>
<evidence type="ECO:0000256" key="1">
    <source>
        <dbReference type="ARBA" id="ARBA00004141"/>
    </source>
</evidence>
<dbReference type="PANTHER" id="PTHR43427:SF6">
    <property type="entry name" value="CHLORIDE CHANNEL PROTEIN CLC-E"/>
    <property type="match status" value="1"/>
</dbReference>
<feature type="transmembrane region" description="Helical" evidence="11">
    <location>
        <begin position="81"/>
        <end position="103"/>
    </location>
</feature>
<evidence type="ECO:0000256" key="10">
    <source>
        <dbReference type="PROSITE-ProRule" id="PRU00703"/>
    </source>
</evidence>
<evidence type="ECO:0000256" key="11">
    <source>
        <dbReference type="SAM" id="Phobius"/>
    </source>
</evidence>
<evidence type="ECO:0000313" key="13">
    <source>
        <dbReference type="EMBL" id="MFC5860680.1"/>
    </source>
</evidence>
<dbReference type="PROSITE" id="PS51371">
    <property type="entry name" value="CBS"/>
    <property type="match status" value="1"/>
</dbReference>
<evidence type="ECO:0000256" key="3">
    <source>
        <dbReference type="ARBA" id="ARBA00022692"/>
    </source>
</evidence>
<evidence type="ECO:0000256" key="2">
    <source>
        <dbReference type="ARBA" id="ARBA00022448"/>
    </source>
</evidence>
<evidence type="ECO:0000259" key="12">
    <source>
        <dbReference type="PROSITE" id="PS51371"/>
    </source>
</evidence>
<keyword evidence="10" id="KW-0129">CBS domain</keyword>
<feature type="transmembrane region" description="Helical" evidence="11">
    <location>
        <begin position="354"/>
        <end position="377"/>
    </location>
</feature>
<reference evidence="14" key="1">
    <citation type="journal article" date="2019" name="Int. J. Syst. Evol. Microbiol.">
        <title>The Global Catalogue of Microorganisms (GCM) 10K type strain sequencing project: providing services to taxonomists for standard genome sequencing and annotation.</title>
        <authorList>
            <consortium name="The Broad Institute Genomics Platform"/>
            <consortium name="The Broad Institute Genome Sequencing Center for Infectious Disease"/>
            <person name="Wu L."/>
            <person name="Ma J."/>
        </authorList>
    </citation>
    <scope>NUCLEOTIDE SEQUENCE [LARGE SCALE GENOMIC DNA]</scope>
    <source>
        <strain evidence="14">JCM 4087</strain>
    </source>
</reference>
<dbReference type="RefSeq" id="WP_263335369.1">
    <property type="nucleotide sequence ID" value="NZ_JAGSYH010000002.1"/>
</dbReference>
<dbReference type="CDD" id="cd02205">
    <property type="entry name" value="CBS_pair_SF"/>
    <property type="match status" value="1"/>
</dbReference>
<dbReference type="InterPro" id="IPR014743">
    <property type="entry name" value="Cl-channel_core"/>
</dbReference>
<dbReference type="InterPro" id="IPR001807">
    <property type="entry name" value="ClC"/>
</dbReference>
<dbReference type="InterPro" id="IPR046342">
    <property type="entry name" value="CBS_dom_sf"/>
</dbReference>
<feature type="transmembrane region" description="Helical" evidence="11">
    <location>
        <begin position="32"/>
        <end position="60"/>
    </location>
</feature>
<keyword evidence="4 11" id="KW-1133">Transmembrane helix</keyword>
<keyword evidence="6 11" id="KW-0472">Membrane</keyword>
<feature type="transmembrane region" description="Helical" evidence="11">
    <location>
        <begin position="418"/>
        <end position="437"/>
    </location>
</feature>
<dbReference type="SUPFAM" id="SSF54631">
    <property type="entry name" value="CBS-domain pair"/>
    <property type="match status" value="1"/>
</dbReference>
<protein>
    <submittedName>
        <fullName evidence="13">Chloride channel protein</fullName>
    </submittedName>
</protein>
<dbReference type="Proteomes" id="UP001596091">
    <property type="component" value="Unassembled WGS sequence"/>
</dbReference>
<feature type="transmembrane region" description="Helical" evidence="11">
    <location>
        <begin position="389"/>
        <end position="411"/>
    </location>
</feature>
<dbReference type="CDD" id="cd00400">
    <property type="entry name" value="Voltage_gated_ClC"/>
    <property type="match status" value="1"/>
</dbReference>
<organism evidence="13 14">
    <name type="scientific">Acidicapsa dinghuensis</name>
    <dbReference type="NCBI Taxonomy" id="2218256"/>
    <lineage>
        <taxon>Bacteria</taxon>
        <taxon>Pseudomonadati</taxon>
        <taxon>Acidobacteriota</taxon>
        <taxon>Terriglobia</taxon>
        <taxon>Terriglobales</taxon>
        <taxon>Acidobacteriaceae</taxon>
        <taxon>Acidicapsa</taxon>
    </lineage>
</organism>
<gene>
    <name evidence="13" type="ORF">ACFPT7_00080</name>
</gene>
<evidence type="ECO:0000256" key="8">
    <source>
        <dbReference type="ARBA" id="ARBA00023214"/>
    </source>
</evidence>
<keyword evidence="9" id="KW-0407">Ion channel</keyword>
<dbReference type="PANTHER" id="PTHR43427">
    <property type="entry name" value="CHLORIDE CHANNEL PROTEIN CLC-E"/>
    <property type="match status" value="1"/>
</dbReference>
<dbReference type="PRINTS" id="PR00762">
    <property type="entry name" value="CLCHANNEL"/>
</dbReference>
<dbReference type="Pfam" id="PF00654">
    <property type="entry name" value="Voltage_CLC"/>
    <property type="match status" value="1"/>
</dbReference>
<dbReference type="EMBL" id="JBHSPH010000001">
    <property type="protein sequence ID" value="MFC5860680.1"/>
    <property type="molecule type" value="Genomic_DNA"/>
</dbReference>
<feature type="transmembrane region" description="Helical" evidence="11">
    <location>
        <begin position="252"/>
        <end position="273"/>
    </location>
</feature>
<name>A0ABW1EBT9_9BACT</name>
<feature type="transmembrane region" description="Helical" evidence="11">
    <location>
        <begin position="215"/>
        <end position="232"/>
    </location>
</feature>
<evidence type="ECO:0000256" key="9">
    <source>
        <dbReference type="ARBA" id="ARBA00023303"/>
    </source>
</evidence>
<sequence length="610" mass="65793">MADSPVSNANAAELSSGDFAKHQFGVALEPQVVKICCIAVVVGIIGGLVAQGLLELIYFFTNLMFYGRASFAVTDPTNNHLGLWVMLIPPIGGLLVGLLIYFLEPTLKGHGIPEAMEAVLFGHSRMRLRVAILKPLATAFAIGTGGPFGAEGPIIQTGGAIGSLLGQVLGLTPYYRRVLLACGAAAGMAATFTAPLAGILVAIELLLFELRARSFIPVALASAAATGVRIYFAGWTPLFPTPAFKLTGMTELWLFALMGILMGVVGLCMIRTLDWLEDFFDKLPWKYAAIWSPAIGALILGVIGYFVPQVFGTSYGTIREMLNDHLSVASLISIAVAKFWALVISLGSGTTGGVFAPSLVVGGGLGSAYATACQHFFPHLVSDPGFYSLVAMAAVFGGIARAPFTSIVFLFELSHNPNALLPLVVSVMIADGFVRLFSRDSIMTIKLVKRGLIISQDYSVPVLMRASVDQVMKKEFNVVHAADTLHSVVEKYKPSEVAFMPVVNSDETLLGIVDAHDLMRIEPPDHHFTMQELARQDYVLAYPGESVDQVHRSMMLKDVENVVVVQSRQTMKVLGVVRANDILQLRRWLLEEETGDLRRATLNQPAPSLE</sequence>
<keyword evidence="5" id="KW-0406">Ion transport</keyword>
<keyword evidence="7" id="KW-0869">Chloride channel</keyword>
<accession>A0ABW1EBT9</accession>
<evidence type="ECO:0000256" key="7">
    <source>
        <dbReference type="ARBA" id="ARBA00023173"/>
    </source>
</evidence>
<comment type="subcellular location">
    <subcellularLocation>
        <location evidence="1">Membrane</location>
        <topology evidence="1">Multi-pass membrane protein</topology>
    </subcellularLocation>
</comment>
<dbReference type="Gene3D" id="3.10.580.10">
    <property type="entry name" value="CBS-domain"/>
    <property type="match status" value="1"/>
</dbReference>
<keyword evidence="14" id="KW-1185">Reference proteome</keyword>
<dbReference type="Pfam" id="PF00571">
    <property type="entry name" value="CBS"/>
    <property type="match status" value="1"/>
</dbReference>
<keyword evidence="8" id="KW-0868">Chloride</keyword>
<evidence type="ECO:0000256" key="5">
    <source>
        <dbReference type="ARBA" id="ARBA00023065"/>
    </source>
</evidence>
<evidence type="ECO:0000313" key="14">
    <source>
        <dbReference type="Proteomes" id="UP001596091"/>
    </source>
</evidence>
<dbReference type="InterPro" id="IPR000644">
    <property type="entry name" value="CBS_dom"/>
</dbReference>
<keyword evidence="2" id="KW-0813">Transport</keyword>
<feature type="domain" description="CBS" evidence="12">
    <location>
        <begin position="472"/>
        <end position="530"/>
    </location>
</feature>
<feature type="transmembrane region" description="Helical" evidence="11">
    <location>
        <begin position="327"/>
        <end position="347"/>
    </location>
</feature>
<evidence type="ECO:0000256" key="6">
    <source>
        <dbReference type="ARBA" id="ARBA00023136"/>
    </source>
</evidence>
<dbReference type="Gene3D" id="1.10.3080.10">
    <property type="entry name" value="Clc chloride channel"/>
    <property type="match status" value="1"/>
</dbReference>
<evidence type="ECO:0000256" key="4">
    <source>
        <dbReference type="ARBA" id="ARBA00022989"/>
    </source>
</evidence>
<proteinExistence type="predicted"/>
<dbReference type="InterPro" id="IPR050368">
    <property type="entry name" value="ClC-type_chloride_channel"/>
</dbReference>
<feature type="transmembrane region" description="Helical" evidence="11">
    <location>
        <begin position="285"/>
        <end position="307"/>
    </location>
</feature>
<dbReference type="SUPFAM" id="SSF81340">
    <property type="entry name" value="Clc chloride channel"/>
    <property type="match status" value="1"/>
</dbReference>
<comment type="caution">
    <text evidence="13">The sequence shown here is derived from an EMBL/GenBank/DDBJ whole genome shotgun (WGS) entry which is preliminary data.</text>
</comment>
<feature type="transmembrane region" description="Helical" evidence="11">
    <location>
        <begin position="178"/>
        <end position="203"/>
    </location>
</feature>